<dbReference type="AlphaFoldDB" id="A0A8J2YTK1"/>
<proteinExistence type="inferred from homology"/>
<evidence type="ECO:0000259" key="7">
    <source>
        <dbReference type="PROSITE" id="PS51724"/>
    </source>
</evidence>
<dbReference type="Gene3D" id="2.40.40.10">
    <property type="entry name" value="RlpA-like domain"/>
    <property type="match status" value="1"/>
</dbReference>
<feature type="compositionally biased region" description="Pro residues" evidence="6">
    <location>
        <begin position="151"/>
        <end position="174"/>
    </location>
</feature>
<dbReference type="InterPro" id="IPR036680">
    <property type="entry name" value="SPOR-like_sf"/>
</dbReference>
<evidence type="ECO:0000256" key="4">
    <source>
        <dbReference type="HAMAP-Rule" id="MF_02071"/>
    </source>
</evidence>
<evidence type="ECO:0000313" key="8">
    <source>
        <dbReference type="EMBL" id="GGF14449.1"/>
    </source>
</evidence>
<gene>
    <name evidence="4" type="primary">rlpA</name>
    <name evidence="8" type="ORF">GCM10011611_20310</name>
</gene>
<evidence type="ECO:0000313" key="9">
    <source>
        <dbReference type="Proteomes" id="UP000646365"/>
    </source>
</evidence>
<dbReference type="Gene3D" id="3.30.70.1070">
    <property type="entry name" value="Sporulation related repeat"/>
    <property type="match status" value="1"/>
</dbReference>
<dbReference type="HAMAP" id="MF_02071">
    <property type="entry name" value="RlpA"/>
    <property type="match status" value="1"/>
</dbReference>
<dbReference type="Pfam" id="PF05036">
    <property type="entry name" value="SPOR"/>
    <property type="match status" value="1"/>
</dbReference>
<dbReference type="GO" id="GO:0071555">
    <property type="term" value="P:cell wall organization"/>
    <property type="evidence" value="ECO:0007669"/>
    <property type="project" value="UniProtKB-KW"/>
</dbReference>
<dbReference type="Proteomes" id="UP000646365">
    <property type="component" value="Unassembled WGS sequence"/>
</dbReference>
<accession>A0A8J2YTK1</accession>
<dbReference type="SUPFAM" id="SSF50685">
    <property type="entry name" value="Barwin-like endoglucanases"/>
    <property type="match status" value="1"/>
</dbReference>
<evidence type="ECO:0000256" key="2">
    <source>
        <dbReference type="ARBA" id="ARBA00023239"/>
    </source>
</evidence>
<keyword evidence="3 4" id="KW-0961">Cell wall biogenesis/degradation</keyword>
<dbReference type="GO" id="GO:0008932">
    <property type="term" value="F:lytic endotransglycosylase activity"/>
    <property type="evidence" value="ECO:0007669"/>
    <property type="project" value="UniProtKB-UniRule"/>
</dbReference>
<dbReference type="GO" id="GO:0000270">
    <property type="term" value="P:peptidoglycan metabolic process"/>
    <property type="evidence" value="ECO:0007669"/>
    <property type="project" value="UniProtKB-UniRule"/>
</dbReference>
<name>A0A8J2YTK1_9PROT</name>
<dbReference type="GO" id="GO:0009279">
    <property type="term" value="C:cell outer membrane"/>
    <property type="evidence" value="ECO:0007669"/>
    <property type="project" value="TreeGrafter"/>
</dbReference>
<keyword evidence="2 4" id="KW-0456">Lyase</keyword>
<dbReference type="PANTHER" id="PTHR34183">
    <property type="entry name" value="ENDOLYTIC PEPTIDOGLYCAN TRANSGLYCOSYLASE RLPA"/>
    <property type="match status" value="1"/>
</dbReference>
<dbReference type="EMBL" id="BMJQ01000004">
    <property type="protein sequence ID" value="GGF14449.1"/>
    <property type="molecule type" value="Genomic_DNA"/>
</dbReference>
<feature type="domain" description="SPOR" evidence="7">
    <location>
        <begin position="192"/>
        <end position="270"/>
    </location>
</feature>
<feature type="region of interest" description="Disordered" evidence="6">
    <location>
        <begin position="151"/>
        <end position="177"/>
    </location>
</feature>
<organism evidence="8 9">
    <name type="scientific">Aliidongia dinghuensis</name>
    <dbReference type="NCBI Taxonomy" id="1867774"/>
    <lineage>
        <taxon>Bacteria</taxon>
        <taxon>Pseudomonadati</taxon>
        <taxon>Pseudomonadota</taxon>
        <taxon>Alphaproteobacteria</taxon>
        <taxon>Rhodospirillales</taxon>
        <taxon>Dongiaceae</taxon>
        <taxon>Aliidongia</taxon>
    </lineage>
</organism>
<evidence type="ECO:0000256" key="5">
    <source>
        <dbReference type="RuleBase" id="RU003495"/>
    </source>
</evidence>
<dbReference type="Pfam" id="PF03330">
    <property type="entry name" value="DPBB_1"/>
    <property type="match status" value="1"/>
</dbReference>
<dbReference type="InterPro" id="IPR007730">
    <property type="entry name" value="SPOR-like_dom"/>
</dbReference>
<dbReference type="CDD" id="cd22268">
    <property type="entry name" value="DPBB_RlpA-like"/>
    <property type="match status" value="1"/>
</dbReference>
<dbReference type="InterPro" id="IPR012997">
    <property type="entry name" value="RplA"/>
</dbReference>
<reference evidence="8" key="1">
    <citation type="journal article" date="2014" name="Int. J. Syst. Evol. Microbiol.">
        <title>Complete genome sequence of Corynebacterium casei LMG S-19264T (=DSM 44701T), isolated from a smear-ripened cheese.</title>
        <authorList>
            <consortium name="US DOE Joint Genome Institute (JGI-PGF)"/>
            <person name="Walter F."/>
            <person name="Albersmeier A."/>
            <person name="Kalinowski J."/>
            <person name="Ruckert C."/>
        </authorList>
    </citation>
    <scope>NUCLEOTIDE SEQUENCE</scope>
    <source>
        <strain evidence="8">CGMCC 1.15725</strain>
    </source>
</reference>
<dbReference type="InterPro" id="IPR034718">
    <property type="entry name" value="RlpA"/>
</dbReference>
<dbReference type="InterPro" id="IPR036908">
    <property type="entry name" value="RlpA-like_sf"/>
</dbReference>
<dbReference type="GO" id="GO:0042834">
    <property type="term" value="F:peptidoglycan binding"/>
    <property type="evidence" value="ECO:0007669"/>
    <property type="project" value="InterPro"/>
</dbReference>
<keyword evidence="1" id="KW-0732">Signal</keyword>
<dbReference type="PANTHER" id="PTHR34183:SF1">
    <property type="entry name" value="ENDOLYTIC PEPTIDOGLYCAN TRANSGLYCOSYLASE RLPA"/>
    <property type="match status" value="1"/>
</dbReference>
<evidence type="ECO:0000256" key="6">
    <source>
        <dbReference type="SAM" id="MobiDB-lite"/>
    </source>
</evidence>
<dbReference type="SUPFAM" id="SSF110997">
    <property type="entry name" value="Sporulation related repeat"/>
    <property type="match status" value="1"/>
</dbReference>
<comment type="function">
    <text evidence="4">Lytic transglycosylase with a strong preference for naked glycan strands that lack stem peptides.</text>
</comment>
<evidence type="ECO:0000256" key="3">
    <source>
        <dbReference type="ARBA" id="ARBA00023316"/>
    </source>
</evidence>
<keyword evidence="9" id="KW-1185">Reference proteome</keyword>
<comment type="caution">
    <text evidence="8">The sequence shown here is derived from an EMBL/GenBank/DDBJ whole genome shotgun (WGS) entry which is preliminary data.</text>
</comment>
<protein>
    <recommendedName>
        <fullName evidence="4">Endolytic peptidoglycan transglycosylase RlpA</fullName>
        <ecNumber evidence="4">4.2.2.-</ecNumber>
    </recommendedName>
</protein>
<comment type="similarity">
    <text evidence="4 5">Belongs to the RlpA family.</text>
</comment>
<dbReference type="InterPro" id="IPR009009">
    <property type="entry name" value="RlpA-like_DPBB"/>
</dbReference>
<dbReference type="EC" id="4.2.2.-" evidence="4"/>
<dbReference type="PROSITE" id="PS51724">
    <property type="entry name" value="SPOR"/>
    <property type="match status" value="1"/>
</dbReference>
<evidence type="ECO:0000256" key="1">
    <source>
        <dbReference type="ARBA" id="ARBA00022729"/>
    </source>
</evidence>
<reference evidence="8" key="2">
    <citation type="submission" date="2020-09" db="EMBL/GenBank/DDBJ databases">
        <authorList>
            <person name="Sun Q."/>
            <person name="Zhou Y."/>
        </authorList>
    </citation>
    <scope>NUCLEOTIDE SEQUENCE</scope>
    <source>
        <strain evidence="8">CGMCC 1.15725</strain>
    </source>
</reference>
<dbReference type="NCBIfam" id="TIGR00413">
    <property type="entry name" value="rlpA"/>
    <property type="match status" value="1"/>
</dbReference>
<sequence length="270" mass="28573">MNGVWYYPSQDLNYDETGIASWYGPDFHEKSTANGEQFDQNALSAAHKTLPLPSIVQVTNLENGRSIEVRVNDRGPFVGNRIIDMSRRSAQLLGFEGQGTAKVRVKVLATESIQAQSIARINGSDQAPVETPRAAPKETVVAEALPPAPGVPVAPAPPPQQPVAPLPAPPPATPQPAALQEPELPNQVLVYPVKPTHIYVQAGAYSQGDNASRMKAKLAGLGPVSVTGARVNGVDVYRVRLGPIGSVDEADQMLARAVNAGATEAKIVVD</sequence>